<dbReference type="InterPro" id="IPR001680">
    <property type="entry name" value="WD40_rpt"/>
</dbReference>
<keyword evidence="2" id="KW-0677">Repeat</keyword>
<dbReference type="SUPFAM" id="SSF50978">
    <property type="entry name" value="WD40 repeat-like"/>
    <property type="match status" value="1"/>
</dbReference>
<sequence length="123" mass="14069">MTHIEQIQETLHRVENGQQTDEDISFLRQLLLIGDRQIVSQLSKYNVNIGKGRDIHIVVFSPDGKTLVSGSNDETIVEWKITENEFQIFPERHRRGVTSIAISPDGKMLISGGRDQTIKIWQQ</sequence>
<feature type="repeat" description="WD" evidence="3">
    <location>
        <begin position="48"/>
        <end position="89"/>
    </location>
</feature>
<dbReference type="PANTHER" id="PTHR22847:SF637">
    <property type="entry name" value="WD REPEAT DOMAIN 5B"/>
    <property type="match status" value="1"/>
</dbReference>
<dbReference type="PROSITE" id="PS50082">
    <property type="entry name" value="WD_REPEATS_2"/>
    <property type="match status" value="2"/>
</dbReference>
<dbReference type="PANTHER" id="PTHR22847">
    <property type="entry name" value="WD40 REPEAT PROTEIN"/>
    <property type="match status" value="1"/>
</dbReference>
<evidence type="ECO:0000256" key="1">
    <source>
        <dbReference type="ARBA" id="ARBA00022574"/>
    </source>
</evidence>
<organism evidence="5 6">
    <name type="scientific">Nostoc linckia z8</name>
    <dbReference type="NCBI Taxonomy" id="1628746"/>
    <lineage>
        <taxon>Bacteria</taxon>
        <taxon>Bacillati</taxon>
        <taxon>Cyanobacteriota</taxon>
        <taxon>Cyanophyceae</taxon>
        <taxon>Nostocales</taxon>
        <taxon>Nostocaceae</taxon>
        <taxon>Nostoc</taxon>
    </lineage>
</organism>
<evidence type="ECO:0000259" key="4">
    <source>
        <dbReference type="Pfam" id="PF19954"/>
    </source>
</evidence>
<dbReference type="InterPro" id="IPR036322">
    <property type="entry name" value="WD40_repeat_dom_sf"/>
</dbReference>
<feature type="domain" description="Effector-associated" evidence="4">
    <location>
        <begin position="1"/>
        <end position="57"/>
    </location>
</feature>
<evidence type="ECO:0000256" key="3">
    <source>
        <dbReference type="PROSITE-ProRule" id="PRU00221"/>
    </source>
</evidence>
<dbReference type="InterPro" id="IPR015943">
    <property type="entry name" value="WD40/YVTN_repeat-like_dom_sf"/>
</dbReference>
<name>A0A9Q5Z5K3_NOSLI</name>
<dbReference type="GeneID" id="57093631"/>
<evidence type="ECO:0000256" key="2">
    <source>
        <dbReference type="ARBA" id="ARBA00022737"/>
    </source>
</evidence>
<reference evidence="5 6" key="1">
    <citation type="submission" date="2015-02" db="EMBL/GenBank/DDBJ databases">
        <title>Nostoc linckia genome annotation.</title>
        <authorList>
            <person name="Zhou Z."/>
        </authorList>
    </citation>
    <scope>NUCLEOTIDE SEQUENCE [LARGE SCALE GENOMIC DNA]</scope>
    <source>
        <strain evidence="6">z8</strain>
    </source>
</reference>
<evidence type="ECO:0000313" key="5">
    <source>
        <dbReference type="EMBL" id="PHJ94572.1"/>
    </source>
</evidence>
<dbReference type="Proteomes" id="UP000222310">
    <property type="component" value="Unassembled WGS sequence"/>
</dbReference>
<dbReference type="Pfam" id="PF19954">
    <property type="entry name" value="EAD10"/>
    <property type="match status" value="1"/>
</dbReference>
<dbReference type="GO" id="GO:0042393">
    <property type="term" value="F:histone binding"/>
    <property type="evidence" value="ECO:0007669"/>
    <property type="project" value="TreeGrafter"/>
</dbReference>
<accession>A0A9Q5Z5K3</accession>
<dbReference type="PROSITE" id="PS50294">
    <property type="entry name" value="WD_REPEATS_REGION"/>
    <property type="match status" value="1"/>
</dbReference>
<dbReference type="EMBL" id="LAHD01000161">
    <property type="protein sequence ID" value="PHJ94572.1"/>
    <property type="molecule type" value="Genomic_DNA"/>
</dbReference>
<dbReference type="InterPro" id="IPR045429">
    <property type="entry name" value="EAD10"/>
</dbReference>
<proteinExistence type="predicted"/>
<dbReference type="Gene3D" id="2.130.10.10">
    <property type="entry name" value="YVTN repeat-like/Quinoprotein amine dehydrogenase"/>
    <property type="match status" value="1"/>
</dbReference>
<evidence type="ECO:0000313" key="6">
    <source>
        <dbReference type="Proteomes" id="UP000222310"/>
    </source>
</evidence>
<comment type="caution">
    <text evidence="5">The sequence shown here is derived from an EMBL/GenBank/DDBJ whole genome shotgun (WGS) entry which is preliminary data.</text>
</comment>
<gene>
    <name evidence="5" type="ORF">VF08_33510</name>
</gene>
<keyword evidence="1 3" id="KW-0853">WD repeat</keyword>
<protein>
    <recommendedName>
        <fullName evidence="4">Effector-associated domain-containing protein</fullName>
    </recommendedName>
</protein>
<dbReference type="AlphaFoldDB" id="A0A9Q5Z5K3"/>
<feature type="repeat" description="WD" evidence="3">
    <location>
        <begin position="90"/>
        <end position="123"/>
    </location>
</feature>
<dbReference type="Pfam" id="PF00400">
    <property type="entry name" value="WD40"/>
    <property type="match status" value="1"/>
</dbReference>
<dbReference type="SMART" id="SM00320">
    <property type="entry name" value="WD40"/>
    <property type="match status" value="2"/>
</dbReference>
<dbReference type="RefSeq" id="WP_099071178.1">
    <property type="nucleotide sequence ID" value="NZ_LAHD01000161.1"/>
</dbReference>